<keyword evidence="5" id="KW-0411">Iron-sulfur</keyword>
<dbReference type="Proteomes" id="UP000238811">
    <property type="component" value="Unassembled WGS sequence"/>
</dbReference>
<comment type="caution">
    <text evidence="8">The sequence shown here is derived from an EMBL/GenBank/DDBJ whole genome shotgun (WGS) entry which is preliminary data.</text>
</comment>
<dbReference type="GO" id="GO:0046872">
    <property type="term" value="F:metal ion binding"/>
    <property type="evidence" value="ECO:0007669"/>
    <property type="project" value="UniProtKB-KW"/>
</dbReference>
<dbReference type="GO" id="GO:0051287">
    <property type="term" value="F:NAD binding"/>
    <property type="evidence" value="ECO:0007669"/>
    <property type="project" value="InterPro"/>
</dbReference>
<keyword evidence="2" id="KW-0949">S-adenosyl-L-methionine</keyword>
<evidence type="ECO:0000256" key="4">
    <source>
        <dbReference type="ARBA" id="ARBA00023004"/>
    </source>
</evidence>
<name>A0A2S9TPW4_9BACT</name>
<dbReference type="Gene3D" id="3.20.20.70">
    <property type="entry name" value="Aldolase class I"/>
    <property type="match status" value="1"/>
</dbReference>
<feature type="domain" description="D-isomer specific 2-hydroxyacid dehydrogenase NAD-binding" evidence="6">
    <location>
        <begin position="7"/>
        <end position="92"/>
    </location>
</feature>
<evidence type="ECO:0000259" key="6">
    <source>
        <dbReference type="Pfam" id="PF02826"/>
    </source>
</evidence>
<dbReference type="Gene3D" id="3.40.50.20">
    <property type="match status" value="1"/>
</dbReference>
<dbReference type="GO" id="GO:0051536">
    <property type="term" value="F:iron-sulfur cluster binding"/>
    <property type="evidence" value="ECO:0007669"/>
    <property type="project" value="UniProtKB-KW"/>
</dbReference>
<evidence type="ECO:0000256" key="1">
    <source>
        <dbReference type="ARBA" id="ARBA00001966"/>
    </source>
</evidence>
<dbReference type="Pfam" id="PF04055">
    <property type="entry name" value="Radical_SAM"/>
    <property type="match status" value="1"/>
</dbReference>
<evidence type="ECO:0000259" key="7">
    <source>
        <dbReference type="Pfam" id="PF04055"/>
    </source>
</evidence>
<dbReference type="EMBL" id="NXGD01000004">
    <property type="protein sequence ID" value="PRN00876.1"/>
    <property type="molecule type" value="Genomic_DNA"/>
</dbReference>
<evidence type="ECO:0000256" key="3">
    <source>
        <dbReference type="ARBA" id="ARBA00022723"/>
    </source>
</evidence>
<dbReference type="SUPFAM" id="SSF102114">
    <property type="entry name" value="Radical SAM enzymes"/>
    <property type="match status" value="1"/>
</dbReference>
<evidence type="ECO:0000313" key="8">
    <source>
        <dbReference type="EMBL" id="PRN00876.1"/>
    </source>
</evidence>
<accession>A0A2S9TPW4</accession>
<dbReference type="InterPro" id="IPR006140">
    <property type="entry name" value="D-isomer_DH_NAD-bd"/>
</dbReference>
<dbReference type="SUPFAM" id="SSF51735">
    <property type="entry name" value="NAD(P)-binding Rossmann-fold domains"/>
    <property type="match status" value="1"/>
</dbReference>
<evidence type="ECO:0000313" key="9">
    <source>
        <dbReference type="Proteomes" id="UP000238811"/>
    </source>
</evidence>
<dbReference type="InterPro" id="IPR013785">
    <property type="entry name" value="Aldolase_TIM"/>
</dbReference>
<dbReference type="SFLD" id="SFLDG01067">
    <property type="entry name" value="SPASM/twitch_domain_containing"/>
    <property type="match status" value="1"/>
</dbReference>
<evidence type="ECO:0008006" key="10">
    <source>
        <dbReference type="Google" id="ProtNLM"/>
    </source>
</evidence>
<dbReference type="InterPro" id="IPR050377">
    <property type="entry name" value="Radical_SAM_PqqE_MftC-like"/>
</dbReference>
<dbReference type="InterPro" id="IPR058240">
    <property type="entry name" value="rSAM_sf"/>
</dbReference>
<dbReference type="SFLD" id="SFLDS00029">
    <property type="entry name" value="Radical_SAM"/>
    <property type="match status" value="1"/>
</dbReference>
<feature type="domain" description="Radical SAM core" evidence="7">
    <location>
        <begin position="173"/>
        <end position="306"/>
    </location>
</feature>
<gene>
    <name evidence="8" type="ORF">CJ668_04585</name>
</gene>
<dbReference type="InterPro" id="IPR007197">
    <property type="entry name" value="rSAM"/>
</dbReference>
<evidence type="ECO:0000256" key="5">
    <source>
        <dbReference type="ARBA" id="ARBA00023014"/>
    </source>
</evidence>
<proteinExistence type="predicted"/>
<dbReference type="AlphaFoldDB" id="A0A2S9TPW4"/>
<dbReference type="InterPro" id="IPR036291">
    <property type="entry name" value="NAD(P)-bd_dom_sf"/>
</dbReference>
<comment type="cofactor">
    <cofactor evidence="1">
        <name>[4Fe-4S] cluster</name>
        <dbReference type="ChEBI" id="CHEBI:49883"/>
    </cofactor>
</comment>
<dbReference type="PANTHER" id="PTHR11228:SF7">
    <property type="entry name" value="PQQA PEPTIDE CYCLASE"/>
    <property type="match status" value="1"/>
</dbReference>
<dbReference type="GO" id="GO:0003824">
    <property type="term" value="F:catalytic activity"/>
    <property type="evidence" value="ECO:0007669"/>
    <property type="project" value="InterPro"/>
</dbReference>
<sequence length="416" mass="48433">MININKMLSQLKNKKIIIFGAGKIGKSLISLLKELDIKIHYIWDNNATKCDKIEDFTITKPYLNLENKSDYIVLITIYAQEVSKKIYQELLENNFENIIYEKEKLNALFYDTCKDKLNQKKYLFNLNKCHLCPVSKDINHRCDIYDNFIEEELTSNKKKKKFGITIPSMGLLVSNKCNLKCIGCNQLRDKYTTDNYLDISYEDIISDMKRISTHVDLIEKVVVVGGEAMLHKNISDILNALLNTDNIGIIQFITNGTIIPKNDEIFKLLSNHKVKVEISSYEDYISKKLNNNVMNFINKLKEYKVNYDYVRTLQWFDFGDFKFRNYDEQTLSRVYDSCCFISNDLFNGQLHKCARSAFATHLSIIEDLDYVDIRNTEENLTENIKKFLQNKKPKICQYCNGTSSLVIPAGQQKESI</sequence>
<evidence type="ECO:0000256" key="2">
    <source>
        <dbReference type="ARBA" id="ARBA00022691"/>
    </source>
</evidence>
<keyword evidence="3" id="KW-0479">Metal-binding</keyword>
<reference evidence="8 9" key="1">
    <citation type="submission" date="2017-09" db="EMBL/GenBank/DDBJ databases">
        <title>Reassesment of A. cryaerophilus.</title>
        <authorList>
            <person name="Perez-Cataluna A."/>
            <person name="Collado L."/>
            <person name="Salgado O."/>
            <person name="Lefinanco V."/>
            <person name="Figueras M.J."/>
        </authorList>
    </citation>
    <scope>NUCLEOTIDE SEQUENCE [LARGE SCALE GENOMIC DNA]</scope>
    <source>
        <strain evidence="8 9">LMG 10229</strain>
    </source>
</reference>
<organism evidence="8 9">
    <name type="scientific">Aliarcobacter cryaerophilus</name>
    <dbReference type="NCBI Taxonomy" id="28198"/>
    <lineage>
        <taxon>Bacteria</taxon>
        <taxon>Pseudomonadati</taxon>
        <taxon>Campylobacterota</taxon>
        <taxon>Epsilonproteobacteria</taxon>
        <taxon>Campylobacterales</taxon>
        <taxon>Arcobacteraceae</taxon>
        <taxon>Aliarcobacter</taxon>
    </lineage>
</organism>
<dbReference type="PANTHER" id="PTHR11228">
    <property type="entry name" value="RADICAL SAM DOMAIN PROTEIN"/>
    <property type="match status" value="1"/>
</dbReference>
<dbReference type="Pfam" id="PF02826">
    <property type="entry name" value="2-Hacid_dh_C"/>
    <property type="match status" value="1"/>
</dbReference>
<keyword evidence="4" id="KW-0408">Iron</keyword>
<protein>
    <recommendedName>
        <fullName evidence="10">Radical SAM protein</fullName>
    </recommendedName>
</protein>
<dbReference type="CDD" id="cd01335">
    <property type="entry name" value="Radical_SAM"/>
    <property type="match status" value="1"/>
</dbReference>